<dbReference type="InterPro" id="IPR036881">
    <property type="entry name" value="Glyco_hydro_3_C_sf"/>
</dbReference>
<dbReference type="PANTHER" id="PTHR42715:SF27">
    <property type="entry name" value="BETA-GLUCOSIDASE-RELATED"/>
    <property type="match status" value="1"/>
</dbReference>
<evidence type="ECO:0000256" key="3">
    <source>
        <dbReference type="ARBA" id="ARBA00012744"/>
    </source>
</evidence>
<keyword evidence="6" id="KW-0119">Carbohydrate metabolism</keyword>
<dbReference type="Proteomes" id="UP000076842">
    <property type="component" value="Unassembled WGS sequence"/>
</dbReference>
<dbReference type="Gene3D" id="2.60.40.10">
    <property type="entry name" value="Immunoglobulins"/>
    <property type="match status" value="1"/>
</dbReference>
<dbReference type="Pfam" id="PF07691">
    <property type="entry name" value="PA14"/>
    <property type="match status" value="1"/>
</dbReference>
<dbReference type="InterPro" id="IPR026891">
    <property type="entry name" value="Fn3-like"/>
</dbReference>
<dbReference type="InterPro" id="IPR037524">
    <property type="entry name" value="PA14/GLEYA"/>
</dbReference>
<dbReference type="OrthoDB" id="47059at2759"/>
<evidence type="ECO:0000259" key="7">
    <source>
        <dbReference type="PROSITE" id="PS51820"/>
    </source>
</evidence>
<gene>
    <name evidence="8" type="ORF">CALCODRAFT_512799</name>
</gene>
<feature type="domain" description="PA14" evidence="7">
    <location>
        <begin position="406"/>
        <end position="567"/>
    </location>
</feature>
<dbReference type="InterPro" id="IPR013783">
    <property type="entry name" value="Ig-like_fold"/>
</dbReference>
<dbReference type="FunCoup" id="A0A165CRV2">
    <property type="interactions" value="37"/>
</dbReference>
<dbReference type="Gene3D" id="3.40.50.1700">
    <property type="entry name" value="Glycoside hydrolase family 3 C-terminal domain"/>
    <property type="match status" value="1"/>
</dbReference>
<dbReference type="Gene3D" id="2.60.120.260">
    <property type="entry name" value="Galactose-binding domain-like"/>
    <property type="match status" value="1"/>
</dbReference>
<dbReference type="InterPro" id="IPR011658">
    <property type="entry name" value="PA14_dom"/>
</dbReference>
<evidence type="ECO:0000313" key="8">
    <source>
        <dbReference type="EMBL" id="KZT51278.1"/>
    </source>
</evidence>
<dbReference type="InterPro" id="IPR017853">
    <property type="entry name" value="GH"/>
</dbReference>
<dbReference type="Gene3D" id="3.20.20.300">
    <property type="entry name" value="Glycoside hydrolase, family 3, N-terminal domain"/>
    <property type="match status" value="1"/>
</dbReference>
<evidence type="ECO:0000256" key="2">
    <source>
        <dbReference type="ARBA" id="ARBA00005336"/>
    </source>
</evidence>
<accession>A0A165CRV2</accession>
<evidence type="ECO:0000256" key="6">
    <source>
        <dbReference type="RuleBase" id="RU361161"/>
    </source>
</evidence>
<organism evidence="8 9">
    <name type="scientific">Calocera cornea HHB12733</name>
    <dbReference type="NCBI Taxonomy" id="1353952"/>
    <lineage>
        <taxon>Eukaryota</taxon>
        <taxon>Fungi</taxon>
        <taxon>Dikarya</taxon>
        <taxon>Basidiomycota</taxon>
        <taxon>Agaricomycotina</taxon>
        <taxon>Dacrymycetes</taxon>
        <taxon>Dacrymycetales</taxon>
        <taxon>Dacrymycetaceae</taxon>
        <taxon>Calocera</taxon>
    </lineage>
</organism>
<keyword evidence="6" id="KW-0624">Polysaccharide degradation</keyword>
<dbReference type="PRINTS" id="PR00133">
    <property type="entry name" value="GLHYDRLASE3"/>
</dbReference>
<dbReference type="InterPro" id="IPR036962">
    <property type="entry name" value="Glyco_hydro_3_N_sf"/>
</dbReference>
<dbReference type="EC" id="3.2.1.21" evidence="3 6"/>
<evidence type="ECO:0000256" key="1">
    <source>
        <dbReference type="ARBA" id="ARBA00000448"/>
    </source>
</evidence>
<evidence type="ECO:0000313" key="9">
    <source>
        <dbReference type="Proteomes" id="UP000076842"/>
    </source>
</evidence>
<dbReference type="InterPro" id="IPR019800">
    <property type="entry name" value="Glyco_hydro_3_AS"/>
</dbReference>
<dbReference type="InterPro" id="IPR001764">
    <property type="entry name" value="Glyco_hydro_3_N"/>
</dbReference>
<dbReference type="STRING" id="1353952.A0A165CRV2"/>
<comment type="pathway">
    <text evidence="6">Glycan metabolism; cellulose degradation.</text>
</comment>
<proteinExistence type="inferred from homology"/>
<keyword evidence="4 6" id="KW-0378">Hydrolase</keyword>
<keyword evidence="9" id="KW-1185">Reference proteome</keyword>
<dbReference type="PROSITE" id="PS00775">
    <property type="entry name" value="GLYCOSYL_HYDROL_F3"/>
    <property type="match status" value="1"/>
</dbReference>
<dbReference type="InParanoid" id="A0A165CRV2"/>
<dbReference type="UniPathway" id="UPA00696"/>
<keyword evidence="5 6" id="KW-0326">Glycosidase</keyword>
<sequence>MPGKPSDIKNANVDELVEALSTEEAISLTLGVGKWFTAAVPRLGIPSINVTDGPNGARGRRYFMSTPAKCLPCATALAATWDTDLIGTVAAKILAPECKLKAASVLLGPTCNIQRNPLGGRSFESFSEDPYLNGMMAAFYITGLQGEGISACIKHFVGNEQELERRGSDSLISERALREVYLYPFMLAQKYAKPWSYMTAYNRINGTHCSENPWLLTEVLRKEWGFDGMVMSDWAGTYGVPEGYHAGLDLEMPGTDGWRQTSKVIRTIEAKKLSLDIVKDRARAVVELVKKAANGAPEKERSHDTAEDSALMRKVARDAIVLLKNDRNVLPLKADKLKTVAIIGPNAKAAYFAGGGSASLKASYVITPYEGIVEALPKDVKLLYTEGCQGHGTAPTLTTRDLTTPDGRPGLHGTFYLKRDSQGHYSEPVEEFILDDLNALMTDTDLFFSQQEWYLVLRGKLHARHEKTTFRFGLTVAGRANLFVDDKLVVDNWSWGTSKGNGLWDPNGEVSGDFDMKPGVAPNIRLEYSNLRRSIEKDKDDGPSPNAGVRLGGYPLLDEEEGIRDAVEMAKVADAVVVVVGLNGDWESEGYDRKSLDLPRRTNDLVAAVAKANVNTVVVTQAGSAFTMPWVDSVNALVHTWYLGNETGHAIADVLFGKVNPSGRMSMTFPRRVEDVPSYLNYGNQNGKVRYAEDLFVGYKHYQSRGIEPLFPFGFGLSYTTFQYSNLHVSAPSTNDADFTASVSITISNTGSVAGSEVVQLYVSLPSGSLIHPVLSLKAFSKVRDLSAGKESKVTLLLDKHAVSYFDDRLGKWRADEGEYAVFVGSSPYALSQSSKLLLEKGFTWSGL</sequence>
<comment type="similarity">
    <text evidence="2 6">Belongs to the glycosyl hydrolase 3 family.</text>
</comment>
<name>A0A165CRV2_9BASI</name>
<comment type="catalytic activity">
    <reaction evidence="1 6">
        <text>Hydrolysis of terminal, non-reducing beta-D-glucosyl residues with release of beta-D-glucose.</text>
        <dbReference type="EC" id="3.2.1.21"/>
    </reaction>
</comment>
<dbReference type="Pfam" id="PF00933">
    <property type="entry name" value="Glyco_hydro_3"/>
    <property type="match status" value="1"/>
</dbReference>
<dbReference type="GO" id="GO:0030245">
    <property type="term" value="P:cellulose catabolic process"/>
    <property type="evidence" value="ECO:0007669"/>
    <property type="project" value="UniProtKB-UniPathway"/>
</dbReference>
<dbReference type="Pfam" id="PF14310">
    <property type="entry name" value="Fn3-like"/>
    <property type="match status" value="1"/>
</dbReference>
<dbReference type="Pfam" id="PF01915">
    <property type="entry name" value="Glyco_hydro_3_C"/>
    <property type="match status" value="1"/>
</dbReference>
<reference evidence="8 9" key="1">
    <citation type="journal article" date="2016" name="Mol. Biol. Evol.">
        <title>Comparative Genomics of Early-Diverging Mushroom-Forming Fungi Provides Insights into the Origins of Lignocellulose Decay Capabilities.</title>
        <authorList>
            <person name="Nagy L.G."/>
            <person name="Riley R."/>
            <person name="Tritt A."/>
            <person name="Adam C."/>
            <person name="Daum C."/>
            <person name="Floudas D."/>
            <person name="Sun H."/>
            <person name="Yadav J.S."/>
            <person name="Pangilinan J."/>
            <person name="Larsson K.H."/>
            <person name="Matsuura K."/>
            <person name="Barry K."/>
            <person name="Labutti K."/>
            <person name="Kuo R."/>
            <person name="Ohm R.A."/>
            <person name="Bhattacharya S.S."/>
            <person name="Shirouzu T."/>
            <person name="Yoshinaga Y."/>
            <person name="Martin F.M."/>
            <person name="Grigoriev I.V."/>
            <person name="Hibbett D.S."/>
        </authorList>
    </citation>
    <scope>NUCLEOTIDE SEQUENCE [LARGE SCALE GENOMIC DNA]</scope>
    <source>
        <strain evidence="8 9">HHB12733</strain>
    </source>
</reference>
<dbReference type="SUPFAM" id="SSF51445">
    <property type="entry name" value="(Trans)glycosidases"/>
    <property type="match status" value="1"/>
</dbReference>
<evidence type="ECO:0000256" key="5">
    <source>
        <dbReference type="ARBA" id="ARBA00023295"/>
    </source>
</evidence>
<dbReference type="EMBL" id="KV424116">
    <property type="protein sequence ID" value="KZT51278.1"/>
    <property type="molecule type" value="Genomic_DNA"/>
</dbReference>
<protein>
    <recommendedName>
        <fullName evidence="3 6">beta-glucosidase</fullName>
        <ecNumber evidence="3 6">3.2.1.21</ecNumber>
    </recommendedName>
</protein>
<dbReference type="SMART" id="SM01217">
    <property type="entry name" value="Fn3_like"/>
    <property type="match status" value="1"/>
</dbReference>
<dbReference type="PROSITE" id="PS51820">
    <property type="entry name" value="PA14"/>
    <property type="match status" value="1"/>
</dbReference>
<dbReference type="GO" id="GO:0008422">
    <property type="term" value="F:beta-glucosidase activity"/>
    <property type="evidence" value="ECO:0007669"/>
    <property type="project" value="UniProtKB-EC"/>
</dbReference>
<dbReference type="FunFam" id="2.60.40.10:FF:000495">
    <property type="entry name" value="Periplasmic beta-glucosidase"/>
    <property type="match status" value="1"/>
</dbReference>
<dbReference type="InterPro" id="IPR050288">
    <property type="entry name" value="Cellulose_deg_GH3"/>
</dbReference>
<dbReference type="PANTHER" id="PTHR42715">
    <property type="entry name" value="BETA-GLUCOSIDASE"/>
    <property type="match status" value="1"/>
</dbReference>
<dbReference type="AlphaFoldDB" id="A0A165CRV2"/>
<dbReference type="SUPFAM" id="SSF52279">
    <property type="entry name" value="Beta-D-glucan exohydrolase, C-terminal domain"/>
    <property type="match status" value="1"/>
</dbReference>
<dbReference type="InterPro" id="IPR002772">
    <property type="entry name" value="Glyco_hydro_3_C"/>
</dbReference>
<evidence type="ECO:0000256" key="4">
    <source>
        <dbReference type="ARBA" id="ARBA00022801"/>
    </source>
</evidence>